<organism evidence="2 3">
    <name type="scientific">Portunus trituberculatus</name>
    <name type="common">Swimming crab</name>
    <name type="synonym">Neptunus trituberculatus</name>
    <dbReference type="NCBI Taxonomy" id="210409"/>
    <lineage>
        <taxon>Eukaryota</taxon>
        <taxon>Metazoa</taxon>
        <taxon>Ecdysozoa</taxon>
        <taxon>Arthropoda</taxon>
        <taxon>Crustacea</taxon>
        <taxon>Multicrustacea</taxon>
        <taxon>Malacostraca</taxon>
        <taxon>Eumalacostraca</taxon>
        <taxon>Eucarida</taxon>
        <taxon>Decapoda</taxon>
        <taxon>Pleocyemata</taxon>
        <taxon>Brachyura</taxon>
        <taxon>Eubrachyura</taxon>
        <taxon>Portunoidea</taxon>
        <taxon>Portunidae</taxon>
        <taxon>Portuninae</taxon>
        <taxon>Portunus</taxon>
    </lineage>
</organism>
<name>A0A5B7GWX9_PORTR</name>
<dbReference type="Proteomes" id="UP000324222">
    <property type="component" value="Unassembled WGS sequence"/>
</dbReference>
<comment type="caution">
    <text evidence="2">The sequence shown here is derived from an EMBL/GenBank/DDBJ whole genome shotgun (WGS) entry which is preliminary data.</text>
</comment>
<dbReference type="AlphaFoldDB" id="A0A5B7GWX9"/>
<dbReference type="EMBL" id="VSRR010019310">
    <property type="protein sequence ID" value="MPC62116.1"/>
    <property type="molecule type" value="Genomic_DNA"/>
</dbReference>
<proteinExistence type="predicted"/>
<sequence length="193" mass="21349">MLASNRWQHCRCPPNFNPHHNIVLVYALTVTHSLSAADQDIKGWGGTGTGITLARVCDERGERVHYKAVQGNTEGKSGDGELTVVTRATERRPRQACWRRSARGPDCPHTGELGRRRERGQASSKQPGQERGKQAVGMLLYSPFGLLCTDWFIMSQSLLIYTLARPCTYGAHLLSLSTPPPHSNFTTPPFVLP</sequence>
<keyword evidence="3" id="KW-1185">Reference proteome</keyword>
<evidence type="ECO:0000313" key="3">
    <source>
        <dbReference type="Proteomes" id="UP000324222"/>
    </source>
</evidence>
<feature type="region of interest" description="Disordered" evidence="1">
    <location>
        <begin position="93"/>
        <end position="132"/>
    </location>
</feature>
<reference evidence="2 3" key="1">
    <citation type="submission" date="2019-05" db="EMBL/GenBank/DDBJ databases">
        <title>Another draft genome of Portunus trituberculatus and its Hox gene families provides insights of decapod evolution.</title>
        <authorList>
            <person name="Jeong J.-H."/>
            <person name="Song I."/>
            <person name="Kim S."/>
            <person name="Choi T."/>
            <person name="Kim D."/>
            <person name="Ryu S."/>
            <person name="Kim W."/>
        </authorList>
    </citation>
    <scope>NUCLEOTIDE SEQUENCE [LARGE SCALE GENOMIC DNA]</scope>
    <source>
        <tissue evidence="2">Muscle</tissue>
    </source>
</reference>
<evidence type="ECO:0000313" key="2">
    <source>
        <dbReference type="EMBL" id="MPC62116.1"/>
    </source>
</evidence>
<protein>
    <submittedName>
        <fullName evidence="2">Uncharacterized protein</fullName>
    </submittedName>
</protein>
<accession>A0A5B7GWX9</accession>
<evidence type="ECO:0000256" key="1">
    <source>
        <dbReference type="SAM" id="MobiDB-lite"/>
    </source>
</evidence>
<gene>
    <name evidence="2" type="ORF">E2C01_056199</name>
</gene>